<dbReference type="HOGENOM" id="CLU_047367_2_1_6"/>
<evidence type="ECO:0000259" key="2">
    <source>
        <dbReference type="Pfam" id="PF01051"/>
    </source>
</evidence>
<reference evidence="3 4" key="1">
    <citation type="submission" date="2011-01" db="EMBL/GenBank/DDBJ databases">
        <authorList>
            <person name="Muzny D."/>
            <person name="Qin X."/>
            <person name="Deng J."/>
            <person name="Jiang H."/>
            <person name="Liu Y."/>
            <person name="Qu J."/>
            <person name="Song X.-Z."/>
            <person name="Zhang L."/>
            <person name="Thornton R."/>
            <person name="Coyle M."/>
            <person name="Francisco L."/>
            <person name="Jackson L."/>
            <person name="Javaid M."/>
            <person name="Korchina V."/>
            <person name="Kovar C."/>
            <person name="Mata R."/>
            <person name="Mathew T."/>
            <person name="Ngo R."/>
            <person name="Nguyen L."/>
            <person name="Nguyen N."/>
            <person name="Okwuonu G."/>
            <person name="Ongeri F."/>
            <person name="Pham C."/>
            <person name="Simmons D."/>
            <person name="Wilczek-Boney K."/>
            <person name="Hale W."/>
            <person name="Jakkamsetti A."/>
            <person name="Pham P."/>
            <person name="Ruth R."/>
            <person name="San Lucas F."/>
            <person name="Warren J."/>
            <person name="Zhang J."/>
            <person name="Zhao Z."/>
            <person name="Zhou C."/>
            <person name="Zhu D."/>
            <person name="Lee S."/>
            <person name="Bess C."/>
            <person name="Blankenburg K."/>
            <person name="Forbes L."/>
            <person name="Fu Q."/>
            <person name="Gubbala S."/>
            <person name="Hirani K."/>
            <person name="Jayaseelan J.C."/>
            <person name="Lara F."/>
            <person name="Munidasa M."/>
            <person name="Palculict T."/>
            <person name="Patil S."/>
            <person name="Pu L.-L."/>
            <person name="Saada N."/>
            <person name="Tang L."/>
            <person name="Weissenberger G."/>
            <person name="Zhu Y."/>
            <person name="Hemphill L."/>
            <person name="Shang Y."/>
            <person name="Youmans B."/>
            <person name="Ayvaz T."/>
            <person name="Ross M."/>
            <person name="Santibanez J."/>
            <person name="Aqrawi P."/>
            <person name="Gross S."/>
            <person name="Joshi V."/>
            <person name="Fowler G."/>
            <person name="Nazareth L."/>
            <person name="Reid J."/>
            <person name="Worley K."/>
            <person name="Petrosino J."/>
            <person name="Highlander S."/>
            <person name="Gibbs R."/>
        </authorList>
    </citation>
    <scope>NUCLEOTIDE SEQUENCE [LARGE SCALE GENOMIC DNA]</scope>
    <source>
        <strain evidence="3 4">ATCC 25976</strain>
    </source>
</reference>
<feature type="domain" description="Initiator Rep protein WH1" evidence="2">
    <location>
        <begin position="7"/>
        <end position="147"/>
    </location>
</feature>
<sequence>MEKTLIINKSNNLIEASYQLTLDEMRLLALTVGIMEPKSDKLEFDFTVADFASHFGIKSASAYEQVKQAVKKIYERSVKIEDEEKIFEFRWVSSRTYFKREGKFRIALTREVMPYLTQLKGKYYTSYNLEQISTFQSFHSIRIYELLAQFKNTGWRQITVEKLKKLLQITDKYKAYADLKKRVITPALEEINSKTDLFVELEPIKNGRTIVALKFLISRQQEQPKIDYEALPKRPRLPQRPHVMAGTHAEGVYFNQCEGIIREHWKGVFKDKEWREILPLLPAGELELLEKYYKATGNDLYKTIRKLLK</sequence>
<dbReference type="Gene3D" id="1.10.10.10">
    <property type="entry name" value="Winged helix-like DNA-binding domain superfamily/Winged helix DNA-binding domain"/>
    <property type="match status" value="2"/>
</dbReference>
<dbReference type="InterPro" id="IPR000525">
    <property type="entry name" value="Initiator_Rep_WH1"/>
</dbReference>
<comment type="caution">
    <text evidence="3">The sequence shown here is derived from an EMBL/GenBank/DDBJ whole genome shotgun (WGS) entry which is preliminary data.</text>
</comment>
<organism evidence="3 4">
    <name type="scientific">Actinobacillus ureae ATCC 25976</name>
    <dbReference type="NCBI Taxonomy" id="887324"/>
    <lineage>
        <taxon>Bacteria</taxon>
        <taxon>Pseudomonadati</taxon>
        <taxon>Pseudomonadota</taxon>
        <taxon>Gammaproteobacteria</taxon>
        <taxon>Pasteurellales</taxon>
        <taxon>Pasteurellaceae</taxon>
        <taxon>Actinobacillus</taxon>
    </lineage>
</organism>
<name>E8KKR2_9PAST</name>
<dbReference type="GO" id="GO:0003887">
    <property type="term" value="F:DNA-directed DNA polymerase activity"/>
    <property type="evidence" value="ECO:0007669"/>
    <property type="project" value="InterPro"/>
</dbReference>
<dbReference type="Pfam" id="PF01051">
    <property type="entry name" value="Rep3_N"/>
    <property type="match status" value="1"/>
</dbReference>
<keyword evidence="4" id="KW-1185">Reference proteome</keyword>
<evidence type="ECO:0000313" key="3">
    <source>
        <dbReference type="EMBL" id="EFX90521.1"/>
    </source>
</evidence>
<accession>E8KKR2</accession>
<dbReference type="Proteomes" id="UP000005467">
    <property type="component" value="Unassembled WGS sequence"/>
</dbReference>
<dbReference type="RefSeq" id="WP_005625345.1">
    <property type="nucleotide sequence ID" value="NZ_GL831086.1"/>
</dbReference>
<protein>
    <submittedName>
        <fullName evidence="3">Initiator RepB protein</fullName>
    </submittedName>
</protein>
<dbReference type="SUPFAM" id="SSF46785">
    <property type="entry name" value="Winged helix' DNA-binding domain"/>
    <property type="match status" value="2"/>
</dbReference>
<proteinExistence type="inferred from homology"/>
<dbReference type="InterPro" id="IPR036390">
    <property type="entry name" value="WH_DNA-bd_sf"/>
</dbReference>
<dbReference type="AlphaFoldDB" id="E8KKR2"/>
<dbReference type="EMBL" id="AEVG01000159">
    <property type="protein sequence ID" value="EFX90521.1"/>
    <property type="molecule type" value="Genomic_DNA"/>
</dbReference>
<dbReference type="GO" id="GO:0006270">
    <property type="term" value="P:DNA replication initiation"/>
    <property type="evidence" value="ECO:0007669"/>
    <property type="project" value="InterPro"/>
</dbReference>
<comment type="similarity">
    <text evidence="1">Belongs to the initiator RepB protein family.</text>
</comment>
<dbReference type="Pfam" id="PF21205">
    <property type="entry name" value="Rep3_C"/>
    <property type="match status" value="1"/>
</dbReference>
<evidence type="ECO:0000313" key="4">
    <source>
        <dbReference type="Proteomes" id="UP000005467"/>
    </source>
</evidence>
<dbReference type="InterPro" id="IPR036388">
    <property type="entry name" value="WH-like_DNA-bd_sf"/>
</dbReference>
<gene>
    <name evidence="3" type="ORF">HMPREF0027_2429</name>
</gene>
<evidence type="ECO:0000256" key="1">
    <source>
        <dbReference type="ARBA" id="ARBA00038283"/>
    </source>
</evidence>